<dbReference type="InterPro" id="IPR027806">
    <property type="entry name" value="HARBI1_dom"/>
</dbReference>
<sequence length="125" mass="14617">MYQAYEEGLCHGDVLADQGYPSDLHWLRTPIHKPTIQAEINWNHAHSVTRSYIERVIGWWKKRYSSLHGEVRLDKENVPNYINASTLFWNAAKESSPPTGFHSWKDRDEFPEDDPNEDWGCFNAV</sequence>
<evidence type="ECO:0000256" key="1">
    <source>
        <dbReference type="ARBA" id="ARBA00001968"/>
    </source>
</evidence>
<dbReference type="GO" id="GO:0046872">
    <property type="term" value="F:metal ion binding"/>
    <property type="evidence" value="ECO:0007669"/>
    <property type="project" value="UniProtKB-KW"/>
</dbReference>
<dbReference type="WBParaSite" id="jg9854">
    <property type="protein sequence ID" value="jg9854"/>
    <property type="gene ID" value="jg9854"/>
</dbReference>
<dbReference type="Proteomes" id="UP000887574">
    <property type="component" value="Unplaced"/>
</dbReference>
<proteinExistence type="predicted"/>
<evidence type="ECO:0000313" key="6">
    <source>
        <dbReference type="WBParaSite" id="jg9854"/>
    </source>
</evidence>
<evidence type="ECO:0000313" key="5">
    <source>
        <dbReference type="Proteomes" id="UP000887574"/>
    </source>
</evidence>
<evidence type="ECO:0000256" key="3">
    <source>
        <dbReference type="SAM" id="MobiDB-lite"/>
    </source>
</evidence>
<evidence type="ECO:0000259" key="4">
    <source>
        <dbReference type="Pfam" id="PF13359"/>
    </source>
</evidence>
<name>A0A915EV51_9BILA</name>
<comment type="cofactor">
    <cofactor evidence="1">
        <name>a divalent metal cation</name>
        <dbReference type="ChEBI" id="CHEBI:60240"/>
    </cofactor>
</comment>
<organism evidence="5 6">
    <name type="scientific">Ditylenchus dipsaci</name>
    <dbReference type="NCBI Taxonomy" id="166011"/>
    <lineage>
        <taxon>Eukaryota</taxon>
        <taxon>Metazoa</taxon>
        <taxon>Ecdysozoa</taxon>
        <taxon>Nematoda</taxon>
        <taxon>Chromadorea</taxon>
        <taxon>Rhabditida</taxon>
        <taxon>Tylenchina</taxon>
        <taxon>Tylenchomorpha</taxon>
        <taxon>Sphaerularioidea</taxon>
        <taxon>Anguinidae</taxon>
        <taxon>Anguininae</taxon>
        <taxon>Ditylenchus</taxon>
    </lineage>
</organism>
<accession>A0A915EV51</accession>
<feature type="region of interest" description="Disordered" evidence="3">
    <location>
        <begin position="94"/>
        <end position="117"/>
    </location>
</feature>
<feature type="domain" description="DDE Tnp4" evidence="4">
    <location>
        <begin position="13"/>
        <end position="86"/>
    </location>
</feature>
<protein>
    <submittedName>
        <fullName evidence="6">DDE Tnp4 domain-containing protein</fullName>
    </submittedName>
</protein>
<keyword evidence="5" id="KW-1185">Reference proteome</keyword>
<keyword evidence="2" id="KW-0479">Metal-binding</keyword>
<evidence type="ECO:0000256" key="2">
    <source>
        <dbReference type="ARBA" id="ARBA00022723"/>
    </source>
</evidence>
<dbReference type="AlphaFoldDB" id="A0A915EV51"/>
<reference evidence="6" key="1">
    <citation type="submission" date="2022-11" db="UniProtKB">
        <authorList>
            <consortium name="WormBaseParasite"/>
        </authorList>
    </citation>
    <scope>IDENTIFICATION</scope>
</reference>
<dbReference type="Pfam" id="PF13359">
    <property type="entry name" value="DDE_Tnp_4"/>
    <property type="match status" value="1"/>
</dbReference>